<keyword evidence="4" id="KW-0963">Cytoplasm</keyword>
<evidence type="ECO:0000256" key="4">
    <source>
        <dbReference type="ARBA" id="ARBA00022490"/>
    </source>
</evidence>
<dbReference type="SMART" id="SM00015">
    <property type="entry name" value="IQ"/>
    <property type="match status" value="1"/>
</dbReference>
<comment type="subcellular location">
    <subcellularLocation>
        <location evidence="1">Cytoplasm</location>
        <location evidence="1">Cytoskeleton</location>
        <location evidence="1">Flagellum axoneme</location>
    </subcellularLocation>
</comment>
<evidence type="ECO:0000256" key="1">
    <source>
        <dbReference type="ARBA" id="ARBA00004611"/>
    </source>
</evidence>
<dbReference type="EMBL" id="OW152828">
    <property type="protein sequence ID" value="CAH2045915.1"/>
    <property type="molecule type" value="Genomic_DNA"/>
</dbReference>
<keyword evidence="8" id="KW-0966">Cell projection</keyword>
<name>A0ABN8I4W0_9NEOP</name>
<dbReference type="PROSITE" id="PS50096">
    <property type="entry name" value="IQ"/>
    <property type="match status" value="1"/>
</dbReference>
<sequence>MVTLLGTMLPYLTACLFATVLEDSITTMRILVECNNSLRVTKAMADMEELLAVKFSVPPALTVDPLAKVDPRDLGRAEYKLHKLESDRKLLIEVFTSTTKPGIAQTDATLTGKFASSGVHVKTVTYDTDVAIEKLRTQVEDAALNAEIQSRYIENWQRSRTEQHRRNIYGQETPPADAIETYKQRFDHEQRVHSEFELLNNIIINETLEKVENWMNKYDKDMEGVDLKIQIMRTDYETTLEKRWMLENTLEGHATLMQDWLAFKAERERIRQYRERMTKAAVMVQAWWRGLLVRRKLGPYKEKPKKKQPPKK</sequence>
<proteinExistence type="inferred from homology"/>
<accession>A0ABN8I4W0</accession>
<reference evidence="11" key="1">
    <citation type="submission" date="2022-03" db="EMBL/GenBank/DDBJ databases">
        <authorList>
            <person name="Martin H S."/>
        </authorList>
    </citation>
    <scope>NUCLEOTIDE SEQUENCE</scope>
</reference>
<dbReference type="InterPro" id="IPR000048">
    <property type="entry name" value="IQ_motif_EF-hand-BS"/>
</dbReference>
<evidence type="ECO:0000256" key="5">
    <source>
        <dbReference type="ARBA" id="ARBA00022846"/>
    </source>
</evidence>
<evidence type="ECO:0000256" key="8">
    <source>
        <dbReference type="ARBA" id="ARBA00023273"/>
    </source>
</evidence>
<organism evidence="11 12">
    <name type="scientific">Iphiclides podalirius</name>
    <name type="common">scarce swallowtail</name>
    <dbReference type="NCBI Taxonomy" id="110791"/>
    <lineage>
        <taxon>Eukaryota</taxon>
        <taxon>Metazoa</taxon>
        <taxon>Ecdysozoa</taxon>
        <taxon>Arthropoda</taxon>
        <taxon>Hexapoda</taxon>
        <taxon>Insecta</taxon>
        <taxon>Pterygota</taxon>
        <taxon>Neoptera</taxon>
        <taxon>Endopterygota</taxon>
        <taxon>Lepidoptera</taxon>
        <taxon>Glossata</taxon>
        <taxon>Ditrysia</taxon>
        <taxon>Papilionoidea</taxon>
        <taxon>Papilionidae</taxon>
        <taxon>Papilioninae</taxon>
        <taxon>Iphiclides</taxon>
    </lineage>
</organism>
<dbReference type="InterPro" id="IPR042618">
    <property type="entry name" value="IQCG"/>
</dbReference>
<comment type="similarity">
    <text evidence="2">Belongs to the DRC9 family.</text>
</comment>
<feature type="non-terminal residue" evidence="11">
    <location>
        <position position="1"/>
    </location>
</feature>
<keyword evidence="6" id="KW-0969">Cilium</keyword>
<dbReference type="Proteomes" id="UP000837857">
    <property type="component" value="Chromosome 16"/>
</dbReference>
<gene>
    <name evidence="11" type="ORF">IPOD504_LOCUS5288</name>
</gene>
<dbReference type="Pfam" id="PF00612">
    <property type="entry name" value="IQ"/>
    <property type="match status" value="1"/>
</dbReference>
<feature type="chain" id="PRO_5046099067" description="Dynein regulatory complex protein 9" evidence="10">
    <location>
        <begin position="19"/>
        <end position="312"/>
    </location>
</feature>
<evidence type="ECO:0000256" key="2">
    <source>
        <dbReference type="ARBA" id="ARBA00008222"/>
    </source>
</evidence>
<protein>
    <recommendedName>
        <fullName evidence="3">Dynein regulatory complex protein 9</fullName>
    </recommendedName>
    <alternativeName>
        <fullName evidence="9">IQ domain-containing protein G</fullName>
    </alternativeName>
</protein>
<evidence type="ECO:0000256" key="7">
    <source>
        <dbReference type="ARBA" id="ARBA00023212"/>
    </source>
</evidence>
<keyword evidence="5" id="KW-0282">Flagellum</keyword>
<feature type="signal peptide" evidence="10">
    <location>
        <begin position="1"/>
        <end position="18"/>
    </location>
</feature>
<keyword evidence="10" id="KW-0732">Signal</keyword>
<keyword evidence="12" id="KW-1185">Reference proteome</keyword>
<evidence type="ECO:0000256" key="9">
    <source>
        <dbReference type="ARBA" id="ARBA00032183"/>
    </source>
</evidence>
<keyword evidence="7" id="KW-0206">Cytoskeleton</keyword>
<dbReference type="PANTHER" id="PTHR14871">
    <property type="entry name" value="DYNEIN REGULATORY COMPLEX PROTEIN 9"/>
    <property type="match status" value="1"/>
</dbReference>
<evidence type="ECO:0000313" key="11">
    <source>
        <dbReference type="EMBL" id="CAH2045915.1"/>
    </source>
</evidence>
<evidence type="ECO:0000256" key="3">
    <source>
        <dbReference type="ARBA" id="ARBA00013738"/>
    </source>
</evidence>
<evidence type="ECO:0000256" key="10">
    <source>
        <dbReference type="SAM" id="SignalP"/>
    </source>
</evidence>
<evidence type="ECO:0000313" key="12">
    <source>
        <dbReference type="Proteomes" id="UP000837857"/>
    </source>
</evidence>
<dbReference type="PANTHER" id="PTHR14871:SF1">
    <property type="entry name" value="DYNEIN REGULATORY COMPLEX PROTEIN 9"/>
    <property type="match status" value="1"/>
</dbReference>
<evidence type="ECO:0000256" key="6">
    <source>
        <dbReference type="ARBA" id="ARBA00023069"/>
    </source>
</evidence>
<dbReference type="CDD" id="cd23766">
    <property type="entry name" value="IQCG"/>
    <property type="match status" value="1"/>
</dbReference>